<dbReference type="AlphaFoldDB" id="A0AAX4JF36"/>
<reference evidence="1" key="1">
    <citation type="journal article" date="2024" name="BMC Genomics">
        <title>Functional annotation of a divergent genome using sequence and structure-based similarity.</title>
        <authorList>
            <person name="Svedberg D."/>
            <person name="Winiger R.R."/>
            <person name="Berg A."/>
            <person name="Sharma H."/>
            <person name="Tellgren-Roth C."/>
            <person name="Debrunner-Vossbrinck B.A."/>
            <person name="Vossbrinck C.R."/>
            <person name="Barandun J."/>
        </authorList>
    </citation>
    <scope>NUCLEOTIDE SEQUENCE</scope>
    <source>
        <strain evidence="1">Illinois isolate</strain>
    </source>
</reference>
<dbReference type="KEGG" id="vnx:VNE69_09150"/>
<gene>
    <name evidence="1" type="ORF">VNE69_09150</name>
</gene>
<dbReference type="EMBL" id="CP142734">
    <property type="protein sequence ID" value="WUR04597.1"/>
    <property type="molecule type" value="Genomic_DNA"/>
</dbReference>
<evidence type="ECO:0000313" key="2">
    <source>
        <dbReference type="Proteomes" id="UP001334084"/>
    </source>
</evidence>
<evidence type="ECO:0000313" key="1">
    <source>
        <dbReference type="EMBL" id="WUR04597.1"/>
    </source>
</evidence>
<dbReference type="RefSeq" id="XP_065330742.1">
    <property type="nucleotide sequence ID" value="XM_065474670.1"/>
</dbReference>
<organism evidence="1 2">
    <name type="scientific">Vairimorpha necatrix</name>
    <dbReference type="NCBI Taxonomy" id="6039"/>
    <lineage>
        <taxon>Eukaryota</taxon>
        <taxon>Fungi</taxon>
        <taxon>Fungi incertae sedis</taxon>
        <taxon>Microsporidia</taxon>
        <taxon>Nosematidae</taxon>
        <taxon>Vairimorpha</taxon>
    </lineage>
</organism>
<keyword evidence="2" id="KW-1185">Reference proteome</keyword>
<accession>A0AAX4JF36</accession>
<protein>
    <submittedName>
        <fullName evidence="1">Cleavage and polyadenylation factor subunit (PCF11)</fullName>
    </submittedName>
</protein>
<dbReference type="Proteomes" id="UP001334084">
    <property type="component" value="Chromosome 9"/>
</dbReference>
<name>A0AAX4JF36_9MICR</name>
<sequence length="234" mass="27619">MDIFTDLMKKLQKNDKITLNVLVMISESQSDYESIGKSILLYYKTCTNPESIRWFLTVLCEKDENYLEYFSRYSKLFDSKNDNLTNLFSKYKNTKKIKLSPPPKENVKTDDLMYNILFEKVQCKLCGLRYKENDPSYDVHIEDHMRKTRALDEKSTLSREYFSTFDGWIKNMEKITLNLKIDKIEKVIYSGGTCLCKICGHKIETVWDEEEDEFVLSTGVKLDEEEYCHKSCVI</sequence>
<dbReference type="GeneID" id="90542429"/>
<proteinExistence type="predicted"/>